<evidence type="ECO:0000256" key="2">
    <source>
        <dbReference type="PROSITE-ProRule" id="PRU00252"/>
    </source>
</evidence>
<name>A0A553FYT0_9CORY</name>
<dbReference type="EMBL" id="VKDK01000006">
    <property type="protein sequence ID" value="TRX62410.1"/>
    <property type="molecule type" value="Genomic_DNA"/>
</dbReference>
<dbReference type="SUPFAM" id="SSF50249">
    <property type="entry name" value="Nucleic acid-binding proteins"/>
    <property type="match status" value="1"/>
</dbReference>
<dbReference type="InterPro" id="IPR012340">
    <property type="entry name" value="NA-bd_OB-fold"/>
</dbReference>
<feature type="region of interest" description="Disordered" evidence="3">
    <location>
        <begin position="108"/>
        <end position="167"/>
    </location>
</feature>
<organism evidence="4 5">
    <name type="scientific">Corynebacterium hiratae</name>
    <dbReference type="NCBI Taxonomy" id="3139423"/>
    <lineage>
        <taxon>Bacteria</taxon>
        <taxon>Bacillati</taxon>
        <taxon>Actinomycetota</taxon>
        <taxon>Actinomycetes</taxon>
        <taxon>Mycobacteriales</taxon>
        <taxon>Corynebacteriaceae</taxon>
        <taxon>Corynebacterium</taxon>
    </lineage>
</organism>
<reference evidence="4 5" key="1">
    <citation type="submission" date="2019-07" db="EMBL/GenBank/DDBJ databases">
        <title>Draft genome of C. aurimucosum strain 2274.</title>
        <authorList>
            <person name="Pacheco L.G.C."/>
            <person name="Aguiar E.R.G.R."/>
            <person name="Santos C.S."/>
            <person name="Rocha D.J.P.G."/>
            <person name="Sant'Anna L.O."/>
            <person name="Mattos-Guaraldi A.L."/>
            <person name="Santos L.S."/>
        </authorList>
    </citation>
    <scope>NUCLEOTIDE SEQUENCE [LARGE SCALE GENOMIC DNA]</scope>
    <source>
        <strain evidence="4 5">2274</strain>
    </source>
</reference>
<gene>
    <name evidence="4" type="ORF">FNY97_05415</name>
</gene>
<sequence length="167" mass="19023">MSLPEIIVDGRAVADATEGRDRNGNRYIFARVAASKSRKDERDEWQTVNEIFLDVQWFNVPEGVVAPEKGDSVRVVGELYQEMEEYQGTQRLRIRVNAWGMRVFRKRDQNGAGQSAPQVTPNTGYAWNGQTQQPQQQPQQAPQQPQQQTLPQGDSPWPTQDQNNPPF</sequence>
<evidence type="ECO:0000313" key="5">
    <source>
        <dbReference type="Proteomes" id="UP000320443"/>
    </source>
</evidence>
<dbReference type="Gene3D" id="2.40.50.140">
    <property type="entry name" value="Nucleic acid-binding proteins"/>
    <property type="match status" value="1"/>
</dbReference>
<comment type="caution">
    <text evidence="4">The sequence shown here is derived from an EMBL/GenBank/DDBJ whole genome shotgun (WGS) entry which is preliminary data.</text>
</comment>
<keyword evidence="5" id="KW-1185">Reference proteome</keyword>
<evidence type="ECO:0000313" key="4">
    <source>
        <dbReference type="EMBL" id="TRX62410.1"/>
    </source>
</evidence>
<dbReference type="PROSITE" id="PS50935">
    <property type="entry name" value="SSB"/>
    <property type="match status" value="1"/>
</dbReference>
<proteinExistence type="predicted"/>
<feature type="compositionally biased region" description="Polar residues" evidence="3">
    <location>
        <begin position="157"/>
        <end position="167"/>
    </location>
</feature>
<dbReference type="InterPro" id="IPR000424">
    <property type="entry name" value="Primosome_PriB/ssb"/>
</dbReference>
<feature type="compositionally biased region" description="Polar residues" evidence="3">
    <location>
        <begin position="111"/>
        <end position="129"/>
    </location>
</feature>
<dbReference type="AlphaFoldDB" id="A0A553FYT0"/>
<accession>A0A553FYT0</accession>
<evidence type="ECO:0000256" key="1">
    <source>
        <dbReference type="ARBA" id="ARBA00023125"/>
    </source>
</evidence>
<feature type="compositionally biased region" description="Low complexity" evidence="3">
    <location>
        <begin position="130"/>
        <end position="152"/>
    </location>
</feature>
<dbReference type="GO" id="GO:0003697">
    <property type="term" value="F:single-stranded DNA binding"/>
    <property type="evidence" value="ECO:0007669"/>
    <property type="project" value="InterPro"/>
</dbReference>
<dbReference type="RefSeq" id="WP_144013325.1">
    <property type="nucleotide sequence ID" value="NZ_VKDK01000006.1"/>
</dbReference>
<dbReference type="Proteomes" id="UP000320443">
    <property type="component" value="Unassembled WGS sequence"/>
</dbReference>
<keyword evidence="1 2" id="KW-0238">DNA-binding</keyword>
<protein>
    <submittedName>
        <fullName evidence="4">Single-stranded DNA-binding protein</fullName>
    </submittedName>
</protein>
<evidence type="ECO:0000256" key="3">
    <source>
        <dbReference type="SAM" id="MobiDB-lite"/>
    </source>
</evidence>